<dbReference type="Pfam" id="PF08882">
    <property type="entry name" value="Acetone_carb_G"/>
    <property type="match status" value="1"/>
</dbReference>
<dbReference type="InterPro" id="IPR016750">
    <property type="entry name" value="Aceto_COase_bsu/gsu"/>
</dbReference>
<evidence type="ECO:0008006" key="3">
    <source>
        <dbReference type="Google" id="ProtNLM"/>
    </source>
</evidence>
<organism evidence="1 2">
    <name type="scientific">Tectimicrobiota bacterium</name>
    <dbReference type="NCBI Taxonomy" id="2528274"/>
    <lineage>
        <taxon>Bacteria</taxon>
        <taxon>Pseudomonadati</taxon>
        <taxon>Nitrospinota/Tectimicrobiota group</taxon>
        <taxon>Candidatus Tectimicrobiota</taxon>
    </lineage>
</organism>
<evidence type="ECO:0000313" key="1">
    <source>
        <dbReference type="EMBL" id="MBI3014307.1"/>
    </source>
</evidence>
<protein>
    <recommendedName>
        <fullName evidence="3">Acetophenone carboxylase</fullName>
    </recommendedName>
</protein>
<proteinExistence type="predicted"/>
<name>A0A932GNI0_UNCTE</name>
<reference evidence="1" key="1">
    <citation type="submission" date="2020-07" db="EMBL/GenBank/DDBJ databases">
        <title>Huge and variable diversity of episymbiotic CPR bacteria and DPANN archaea in groundwater ecosystems.</title>
        <authorList>
            <person name="He C.Y."/>
            <person name="Keren R."/>
            <person name="Whittaker M."/>
            <person name="Farag I.F."/>
            <person name="Doudna J."/>
            <person name="Cate J.H.D."/>
            <person name="Banfield J.F."/>
        </authorList>
    </citation>
    <scope>NUCLEOTIDE SEQUENCE</scope>
    <source>
        <strain evidence="1">NC_groundwater_717_Ag_S-0.2um_59_8</strain>
    </source>
</reference>
<accession>A0A932GNI0</accession>
<dbReference type="AlphaFoldDB" id="A0A932GNI0"/>
<evidence type="ECO:0000313" key="2">
    <source>
        <dbReference type="Proteomes" id="UP000741360"/>
    </source>
</evidence>
<gene>
    <name evidence="1" type="ORF">HYY65_04390</name>
</gene>
<sequence>MKIHDSLEMKQRPDGKAVIFCSRCGYEFCEATENYKKHAVYWERDLAEIPRRRPTSGDPLFVVYQEYSCPGCGVLLEVDNYCPTLDSEEEKVLWDIQIDPASLR</sequence>
<comment type="caution">
    <text evidence="1">The sequence shown here is derived from an EMBL/GenBank/DDBJ whole genome shotgun (WGS) entry which is preliminary data.</text>
</comment>
<dbReference type="EMBL" id="JACPSX010000081">
    <property type="protein sequence ID" value="MBI3014307.1"/>
    <property type="molecule type" value="Genomic_DNA"/>
</dbReference>
<dbReference type="Proteomes" id="UP000741360">
    <property type="component" value="Unassembled WGS sequence"/>
</dbReference>